<sequence>MITVHNGFHTPSNQTNNVIFLTFAATAFSILLRYDSGQWHQTPWPQAKEHL</sequence>
<name>A0A0M4LFW8_BIFLI</name>
<feature type="transmembrane region" description="Helical" evidence="1">
    <location>
        <begin position="18"/>
        <end position="34"/>
    </location>
</feature>
<evidence type="ECO:0000313" key="2">
    <source>
        <dbReference type="EMBL" id="ALE08520.1"/>
    </source>
</evidence>
<dbReference type="AlphaFoldDB" id="A0A0M4LFW8"/>
<keyword evidence="1" id="KW-0812">Transmembrane</keyword>
<dbReference type="EMBL" id="CP010411">
    <property type="protein sequence ID" value="ALE08520.1"/>
    <property type="molecule type" value="Genomic_DNA"/>
</dbReference>
<gene>
    <name evidence="2" type="ORF">RY67_457</name>
</gene>
<protein>
    <submittedName>
        <fullName evidence="2">Uncharacterized protein</fullName>
    </submittedName>
</protein>
<evidence type="ECO:0000313" key="3">
    <source>
        <dbReference type="Proteomes" id="UP000067206"/>
    </source>
</evidence>
<dbReference type="Proteomes" id="UP000067206">
    <property type="component" value="Chromosome"/>
</dbReference>
<keyword evidence="1" id="KW-0472">Membrane</keyword>
<proteinExistence type="predicted"/>
<accession>A0A0M4LFW8</accession>
<organism evidence="2 3">
    <name type="scientific">Bifidobacterium longum subsp. infantis</name>
    <dbReference type="NCBI Taxonomy" id="1682"/>
    <lineage>
        <taxon>Bacteria</taxon>
        <taxon>Bacillati</taxon>
        <taxon>Actinomycetota</taxon>
        <taxon>Actinomycetes</taxon>
        <taxon>Bifidobacteriales</taxon>
        <taxon>Bifidobacteriaceae</taxon>
        <taxon>Bifidobacterium</taxon>
    </lineage>
</organism>
<dbReference type="PATRIC" id="fig|1682.24.peg.442"/>
<keyword evidence="1" id="KW-1133">Transmembrane helix</keyword>
<evidence type="ECO:0000256" key="1">
    <source>
        <dbReference type="SAM" id="Phobius"/>
    </source>
</evidence>
<reference evidence="2 3" key="1">
    <citation type="submission" date="2014-12" db="EMBL/GenBank/DDBJ databases">
        <title>Complete genome sequence of Bifidobacterium longum subsp. infantis BT1.</title>
        <authorList>
            <person name="Kim J.F."/>
            <person name="Kwak M.-J."/>
        </authorList>
    </citation>
    <scope>NUCLEOTIDE SEQUENCE [LARGE SCALE GENOMIC DNA]</scope>
    <source>
        <strain evidence="2 3">BT1</strain>
    </source>
</reference>